<dbReference type="GO" id="GO:0005829">
    <property type="term" value="C:cytosol"/>
    <property type="evidence" value="ECO:0007669"/>
    <property type="project" value="UniProtKB-ARBA"/>
</dbReference>
<feature type="domain" description="NADH:flavin oxidoreductase/NADH oxidase N-terminal" evidence="5">
    <location>
        <begin position="3"/>
        <end position="344"/>
    </location>
</feature>
<sequence>MTELFAPYDLAGTTLANRIVMAPMTRSRNPDLIANALTAQYYAQRASAGLIVTEGTPVTPAGQGYIGVPGIWSAQQTAGWQLVTDAVHAKGGRIFAQIWHVGRMSHSSLQPDGGAPVSASAVPVAESPYSFAFITLPDGTPGRAPPTPPRAMQTDEVAQLVQTFADAGANAVAAGFDGVEIHAANGYLFEQFLNPNVNQRQDQYGGSRDNRLRFTLEVVDALVARIGADKVGIRLAPNGFVFDMQPYPDNRETYLQLARELDARGIAYLHLSDNGTGDGQPHAIDQALLADFRAAFRPSIILAGKMTKARAQALLDAGLIDLAAFGQPFISNPDLVARLRDDLPLAEPDRNTYYGGDTHGYTDYPTADGSPA</sequence>
<dbReference type="GO" id="GO:0010181">
    <property type="term" value="F:FMN binding"/>
    <property type="evidence" value="ECO:0007669"/>
    <property type="project" value="InterPro"/>
</dbReference>
<evidence type="ECO:0000259" key="5">
    <source>
        <dbReference type="Pfam" id="PF00724"/>
    </source>
</evidence>
<dbReference type="Gene3D" id="3.20.20.70">
    <property type="entry name" value="Aldolase class I"/>
    <property type="match status" value="1"/>
</dbReference>
<keyword evidence="7" id="KW-1185">Reference proteome</keyword>
<dbReference type="InterPro" id="IPR001155">
    <property type="entry name" value="OxRdtase_FMN_N"/>
</dbReference>
<dbReference type="GO" id="GO:0016628">
    <property type="term" value="F:oxidoreductase activity, acting on the CH-CH group of donors, NAD or NADP as acceptor"/>
    <property type="evidence" value="ECO:0007669"/>
    <property type="project" value="UniProtKB-ARBA"/>
</dbReference>
<evidence type="ECO:0000313" key="6">
    <source>
        <dbReference type="EMBL" id="KRG77393.1"/>
    </source>
</evidence>
<dbReference type="AlphaFoldDB" id="A0A0R0DH17"/>
<evidence type="ECO:0000256" key="3">
    <source>
        <dbReference type="ARBA" id="ARBA00023002"/>
    </source>
</evidence>
<feature type="region of interest" description="Disordered" evidence="4">
    <location>
        <begin position="349"/>
        <end position="372"/>
    </location>
</feature>
<dbReference type="FunFam" id="3.20.20.70:FF:000059">
    <property type="entry name" value="N-ethylmaleimide reductase, FMN-linked"/>
    <property type="match status" value="1"/>
</dbReference>
<protein>
    <submittedName>
        <fullName evidence="6">NADH:flavin oxidoreductase</fullName>
    </submittedName>
</protein>
<dbReference type="SUPFAM" id="SSF51395">
    <property type="entry name" value="FMN-linked oxidoreductases"/>
    <property type="match status" value="1"/>
</dbReference>
<dbReference type="Pfam" id="PF00724">
    <property type="entry name" value="Oxidored_FMN"/>
    <property type="match status" value="1"/>
</dbReference>
<keyword evidence="3" id="KW-0560">Oxidoreductase</keyword>
<dbReference type="EMBL" id="LDJM01000018">
    <property type="protein sequence ID" value="KRG77393.1"/>
    <property type="molecule type" value="Genomic_DNA"/>
</dbReference>
<name>A0A0R0DH17_9GAMM</name>
<evidence type="ECO:0000256" key="1">
    <source>
        <dbReference type="ARBA" id="ARBA00001917"/>
    </source>
</evidence>
<dbReference type="PANTHER" id="PTHR22893">
    <property type="entry name" value="NADH OXIDOREDUCTASE-RELATED"/>
    <property type="match status" value="1"/>
</dbReference>
<comment type="similarity">
    <text evidence="2">Belongs to the NADH:flavin oxidoreductase/NADH oxidase family.</text>
</comment>
<evidence type="ECO:0000256" key="2">
    <source>
        <dbReference type="ARBA" id="ARBA00005979"/>
    </source>
</evidence>
<accession>A0A0R0DH17</accession>
<evidence type="ECO:0000256" key="4">
    <source>
        <dbReference type="SAM" id="MobiDB-lite"/>
    </source>
</evidence>
<dbReference type="RefSeq" id="WP_057637740.1">
    <property type="nucleotide sequence ID" value="NZ_LDJM01000018.1"/>
</dbReference>
<dbReference type="InterPro" id="IPR045247">
    <property type="entry name" value="Oye-like"/>
</dbReference>
<reference evidence="6 7" key="1">
    <citation type="submission" date="2015-05" db="EMBL/GenBank/DDBJ databases">
        <title>Genome sequencing and analysis of members of genus Stenotrophomonas.</title>
        <authorList>
            <person name="Patil P.P."/>
            <person name="Midha S."/>
            <person name="Patil P.B."/>
        </authorList>
    </citation>
    <scope>NUCLEOTIDE SEQUENCE [LARGE SCALE GENOMIC DNA]</scope>
    <source>
        <strain evidence="6 7">DSM 24757</strain>
    </source>
</reference>
<dbReference type="PANTHER" id="PTHR22893:SF91">
    <property type="entry name" value="NADPH DEHYDROGENASE 2-RELATED"/>
    <property type="match status" value="1"/>
</dbReference>
<dbReference type="STRING" id="336566.ABB30_07795"/>
<organism evidence="6 7">
    <name type="scientific">Stenotrophomonas ginsengisoli</name>
    <dbReference type="NCBI Taxonomy" id="336566"/>
    <lineage>
        <taxon>Bacteria</taxon>
        <taxon>Pseudomonadati</taxon>
        <taxon>Pseudomonadota</taxon>
        <taxon>Gammaproteobacteria</taxon>
        <taxon>Lysobacterales</taxon>
        <taxon>Lysobacteraceae</taxon>
        <taxon>Stenotrophomonas</taxon>
    </lineage>
</organism>
<dbReference type="Proteomes" id="UP000050956">
    <property type="component" value="Unassembled WGS sequence"/>
</dbReference>
<dbReference type="CDD" id="cd02933">
    <property type="entry name" value="OYE_like_FMN"/>
    <property type="match status" value="1"/>
</dbReference>
<dbReference type="InterPro" id="IPR013785">
    <property type="entry name" value="Aldolase_TIM"/>
</dbReference>
<feature type="compositionally biased region" description="Low complexity" evidence="4">
    <location>
        <begin position="352"/>
        <end position="366"/>
    </location>
</feature>
<comment type="caution">
    <text evidence="6">The sequence shown here is derived from an EMBL/GenBank/DDBJ whole genome shotgun (WGS) entry which is preliminary data.</text>
</comment>
<comment type="cofactor">
    <cofactor evidence="1">
        <name>FMN</name>
        <dbReference type="ChEBI" id="CHEBI:58210"/>
    </cofactor>
</comment>
<dbReference type="PATRIC" id="fig|336566.3.peg.904"/>
<proteinExistence type="inferred from homology"/>
<evidence type="ECO:0000313" key="7">
    <source>
        <dbReference type="Proteomes" id="UP000050956"/>
    </source>
</evidence>
<dbReference type="OrthoDB" id="8523426at2"/>
<gene>
    <name evidence="6" type="ORF">ABB30_07795</name>
</gene>